<evidence type="ECO:0000259" key="1">
    <source>
        <dbReference type="Pfam" id="PF09348"/>
    </source>
</evidence>
<reference evidence="3" key="1">
    <citation type="journal article" date="2019" name="Int. J. Syst. Evol. Microbiol.">
        <title>The Global Catalogue of Microorganisms (GCM) 10K type strain sequencing project: providing services to taxonomists for standard genome sequencing and annotation.</title>
        <authorList>
            <consortium name="The Broad Institute Genomics Platform"/>
            <consortium name="The Broad Institute Genome Sequencing Center for Infectious Disease"/>
            <person name="Wu L."/>
            <person name="Ma J."/>
        </authorList>
    </citation>
    <scope>NUCLEOTIDE SEQUENCE [LARGE SCALE GENOMIC DNA]</scope>
    <source>
        <strain evidence="3">CGMCC 4.1469</strain>
    </source>
</reference>
<evidence type="ECO:0000313" key="3">
    <source>
        <dbReference type="Proteomes" id="UP001596052"/>
    </source>
</evidence>
<name>A0ABW0KS46_9BACT</name>
<comment type="caution">
    <text evidence="2">The sequence shown here is derived from an EMBL/GenBank/DDBJ whole genome shotgun (WGS) entry which is preliminary data.</text>
</comment>
<proteinExistence type="predicted"/>
<feature type="domain" description="DUF1990" evidence="1">
    <location>
        <begin position="109"/>
        <end position="249"/>
    </location>
</feature>
<dbReference type="Proteomes" id="UP001596052">
    <property type="component" value="Unassembled WGS sequence"/>
</dbReference>
<accession>A0ABW0KS46</accession>
<dbReference type="Pfam" id="PF09348">
    <property type="entry name" value="DUF1990"/>
    <property type="match status" value="1"/>
</dbReference>
<dbReference type="EMBL" id="JBHSMQ010000005">
    <property type="protein sequence ID" value="MFC5456219.1"/>
    <property type="molecule type" value="Genomic_DNA"/>
</dbReference>
<keyword evidence="3" id="KW-1185">Reference proteome</keyword>
<dbReference type="InterPro" id="IPR018960">
    <property type="entry name" value="DUF1990"/>
</dbReference>
<dbReference type="PANTHER" id="PTHR34202:SF1">
    <property type="entry name" value="UPF0548 PROTEIN"/>
    <property type="match status" value="1"/>
</dbReference>
<evidence type="ECO:0000313" key="2">
    <source>
        <dbReference type="EMBL" id="MFC5456219.1"/>
    </source>
</evidence>
<sequence length="258" mass="29042">MAMLVENFSPGVVTSAFSVNDEAVEVEDDGAKGWGHADGWPKVAKDAKDSKAVKTGRPTFCAFSFHLTSKAWKRDGTMLSLKRPAPERLHGLLESWRNAPLSYAPPFAGGFIADEHEVRLGSGEEIYRAACEALDAWVMFPTWAEVSRLEAKGQEVGQIVAMVTRIGGLWWVNPCRILRRCDSAHTHGFVYGTLPEHAECGEEQFVIEHRADGSVWYAIRAFSHPRHWMAWLGFPLARWWQCRFVRDSQARMKEAVQP</sequence>
<protein>
    <submittedName>
        <fullName evidence="2">DUF1990 family protein</fullName>
    </submittedName>
</protein>
<dbReference type="PANTHER" id="PTHR34202">
    <property type="entry name" value="UPF0548 PROTEIN"/>
    <property type="match status" value="1"/>
</dbReference>
<gene>
    <name evidence="2" type="ORF">ACFQDI_15250</name>
</gene>
<organism evidence="2 3">
    <name type="scientific">Prosthecobacter fluviatilis</name>
    <dbReference type="NCBI Taxonomy" id="445931"/>
    <lineage>
        <taxon>Bacteria</taxon>
        <taxon>Pseudomonadati</taxon>
        <taxon>Verrucomicrobiota</taxon>
        <taxon>Verrucomicrobiia</taxon>
        <taxon>Verrucomicrobiales</taxon>
        <taxon>Verrucomicrobiaceae</taxon>
        <taxon>Prosthecobacter</taxon>
    </lineage>
</organism>